<name>A0A4R6RIH2_9HYPH</name>
<dbReference type="AlphaFoldDB" id="A0A4R6RIH2"/>
<dbReference type="Proteomes" id="UP000294547">
    <property type="component" value="Unassembled WGS sequence"/>
</dbReference>
<organism evidence="2 3">
    <name type="scientific">Oharaeibacter diazotrophicus</name>
    <dbReference type="NCBI Taxonomy" id="1920512"/>
    <lineage>
        <taxon>Bacteria</taxon>
        <taxon>Pseudomonadati</taxon>
        <taxon>Pseudomonadota</taxon>
        <taxon>Alphaproteobacteria</taxon>
        <taxon>Hyphomicrobiales</taxon>
        <taxon>Pleomorphomonadaceae</taxon>
        <taxon>Oharaeibacter</taxon>
    </lineage>
</organism>
<reference evidence="2 3" key="1">
    <citation type="submission" date="2019-03" db="EMBL/GenBank/DDBJ databases">
        <title>Genomic Encyclopedia of Type Strains, Phase IV (KMG-IV): sequencing the most valuable type-strain genomes for metagenomic binning, comparative biology and taxonomic classification.</title>
        <authorList>
            <person name="Goeker M."/>
        </authorList>
    </citation>
    <scope>NUCLEOTIDE SEQUENCE [LARGE SCALE GENOMIC DNA]</scope>
    <source>
        <strain evidence="2 3">DSM 102969</strain>
    </source>
</reference>
<evidence type="ECO:0000259" key="1">
    <source>
        <dbReference type="Pfam" id="PF12680"/>
    </source>
</evidence>
<dbReference type="RefSeq" id="WP_126537699.1">
    <property type="nucleotide sequence ID" value="NZ_BSPM01000008.1"/>
</dbReference>
<evidence type="ECO:0000313" key="3">
    <source>
        <dbReference type="Proteomes" id="UP000294547"/>
    </source>
</evidence>
<dbReference type="InterPro" id="IPR037401">
    <property type="entry name" value="SnoaL-like"/>
</dbReference>
<sequence length="106" mass="11626">MDMPTAVRTYFDADRDADPERLARAFASDAVVEDEGRRHHGHAAIRAWWLAAQAQYRPTTEAVEVARDGDGVVVRARVSGDFPGSPAVLAFAFTLENDLITTLRIG</sequence>
<dbReference type="InterPro" id="IPR032710">
    <property type="entry name" value="NTF2-like_dom_sf"/>
</dbReference>
<keyword evidence="3" id="KW-1185">Reference proteome</keyword>
<comment type="caution">
    <text evidence="2">The sequence shown here is derived from an EMBL/GenBank/DDBJ whole genome shotgun (WGS) entry which is preliminary data.</text>
</comment>
<protein>
    <submittedName>
        <fullName evidence="2">SnoaL-like protein</fullName>
    </submittedName>
</protein>
<dbReference type="EMBL" id="SNXY01000006">
    <property type="protein sequence ID" value="TDP86172.1"/>
    <property type="molecule type" value="Genomic_DNA"/>
</dbReference>
<dbReference type="Gene3D" id="3.10.450.50">
    <property type="match status" value="1"/>
</dbReference>
<dbReference type="SUPFAM" id="SSF54427">
    <property type="entry name" value="NTF2-like"/>
    <property type="match status" value="1"/>
</dbReference>
<proteinExistence type="predicted"/>
<dbReference type="Pfam" id="PF12680">
    <property type="entry name" value="SnoaL_2"/>
    <property type="match status" value="1"/>
</dbReference>
<accession>A0A4R6RIH2</accession>
<gene>
    <name evidence="2" type="ORF">EDD54_0040</name>
</gene>
<feature type="domain" description="SnoaL-like" evidence="1">
    <location>
        <begin position="7"/>
        <end position="101"/>
    </location>
</feature>
<evidence type="ECO:0000313" key="2">
    <source>
        <dbReference type="EMBL" id="TDP86172.1"/>
    </source>
</evidence>
<dbReference type="OrthoDB" id="8684708at2"/>